<dbReference type="Pfam" id="PF13899">
    <property type="entry name" value="Thioredoxin_7"/>
    <property type="match status" value="1"/>
</dbReference>
<keyword evidence="15 18" id="KW-0676">Redox-active center</keyword>
<keyword evidence="10 18" id="KW-1133">Transmembrane helix</keyword>
<evidence type="ECO:0000256" key="12">
    <source>
        <dbReference type="ARBA" id="ARBA00023027"/>
    </source>
</evidence>
<evidence type="ECO:0000313" key="21">
    <source>
        <dbReference type="Proteomes" id="UP001575181"/>
    </source>
</evidence>
<keyword evidence="13 18" id="KW-0472">Membrane</keyword>
<feature type="signal peptide" evidence="18">
    <location>
        <begin position="1"/>
        <end position="32"/>
    </location>
</feature>
<evidence type="ECO:0000256" key="14">
    <source>
        <dbReference type="ARBA" id="ARBA00023157"/>
    </source>
</evidence>
<proteinExistence type="inferred from homology"/>
<feature type="transmembrane region" description="Helical" evidence="18">
    <location>
        <begin position="417"/>
        <end position="439"/>
    </location>
</feature>
<feature type="transmembrane region" description="Helical" evidence="18">
    <location>
        <begin position="385"/>
        <end position="411"/>
    </location>
</feature>
<evidence type="ECO:0000256" key="9">
    <source>
        <dbReference type="ARBA" id="ARBA00022982"/>
    </source>
</evidence>
<dbReference type="HAMAP" id="MF_00399">
    <property type="entry name" value="DbsD"/>
    <property type="match status" value="1"/>
</dbReference>
<comment type="subcellular location">
    <subcellularLocation>
        <location evidence="1 18">Cell inner membrane</location>
        <topology evidence="1 18">Multi-pass membrane protein</topology>
    </subcellularLocation>
</comment>
<feature type="disulfide bond" description="Redox-active" evidence="18">
    <location>
        <begin position="278"/>
        <end position="284"/>
    </location>
</feature>
<feature type="transmembrane region" description="Helical" evidence="18">
    <location>
        <begin position="460"/>
        <end position="491"/>
    </location>
</feature>
<feature type="transmembrane region" description="Helical" evidence="18">
    <location>
        <begin position="561"/>
        <end position="579"/>
    </location>
</feature>
<dbReference type="EMBL" id="JBGUAW010000003">
    <property type="protein sequence ID" value="MFA9460106.1"/>
    <property type="molecule type" value="Genomic_DNA"/>
</dbReference>
<feature type="transmembrane region" description="Helical" evidence="18">
    <location>
        <begin position="333"/>
        <end position="364"/>
    </location>
</feature>
<keyword evidence="11 18" id="KW-0560">Oxidoreductase</keyword>
<keyword evidence="3 18" id="KW-0813">Transport</keyword>
<feature type="transmembrane region" description="Helical" evidence="18">
    <location>
        <begin position="591"/>
        <end position="611"/>
    </location>
</feature>
<evidence type="ECO:0000256" key="18">
    <source>
        <dbReference type="HAMAP-Rule" id="MF_00399"/>
    </source>
</evidence>
<keyword evidence="4 18" id="KW-1003">Cell membrane</keyword>
<evidence type="ECO:0000256" key="6">
    <source>
        <dbReference type="ARBA" id="ARBA00022692"/>
    </source>
</evidence>
<evidence type="ECO:0000256" key="5">
    <source>
        <dbReference type="ARBA" id="ARBA00022519"/>
    </source>
</evidence>
<dbReference type="Proteomes" id="UP001575181">
    <property type="component" value="Unassembled WGS sequence"/>
</dbReference>
<comment type="catalytic activity">
    <reaction evidence="17 18">
        <text>[protein]-dithiol + NADP(+) = [protein]-disulfide + NADPH + H(+)</text>
        <dbReference type="Rhea" id="RHEA:18753"/>
        <dbReference type="Rhea" id="RHEA-COMP:10593"/>
        <dbReference type="Rhea" id="RHEA-COMP:10594"/>
        <dbReference type="ChEBI" id="CHEBI:15378"/>
        <dbReference type="ChEBI" id="CHEBI:29950"/>
        <dbReference type="ChEBI" id="CHEBI:50058"/>
        <dbReference type="ChEBI" id="CHEBI:57783"/>
        <dbReference type="ChEBI" id="CHEBI:58349"/>
        <dbReference type="EC" id="1.8.1.8"/>
    </reaction>
</comment>
<dbReference type="Pfam" id="PF11412">
    <property type="entry name" value="DsbD_N"/>
    <property type="match status" value="2"/>
</dbReference>
<comment type="similarity">
    <text evidence="2 18">Belongs to the thioredoxin family. DsbD subfamily.</text>
</comment>
<dbReference type="InterPro" id="IPR036249">
    <property type="entry name" value="Thioredoxin-like_sf"/>
</dbReference>
<dbReference type="InterPro" id="IPR022910">
    <property type="entry name" value="Thiol_diS_interchange_DbsD"/>
</dbReference>
<evidence type="ECO:0000259" key="19">
    <source>
        <dbReference type="PROSITE" id="PS51352"/>
    </source>
</evidence>
<gene>
    <name evidence="18 20" type="primary">dsbD</name>
    <name evidence="20" type="ORF">ACERLL_04640</name>
</gene>
<comment type="caution">
    <text evidence="20">The sequence shown here is derived from an EMBL/GenBank/DDBJ whole genome shotgun (WGS) entry which is preliminary data.</text>
</comment>
<dbReference type="PANTHER" id="PTHR32234:SF0">
    <property type="entry name" value="THIOL:DISULFIDE INTERCHANGE PROTEIN DSBD"/>
    <property type="match status" value="1"/>
</dbReference>
<feature type="disulfide bond" description="Redox-active" evidence="18">
    <location>
        <begin position="676"/>
        <end position="679"/>
    </location>
</feature>
<keyword evidence="14 18" id="KW-1015">Disulfide bond</keyword>
<dbReference type="EC" id="1.8.1.8" evidence="18"/>
<comment type="catalytic activity">
    <reaction evidence="16 18">
        <text>[protein]-dithiol + NAD(+) = [protein]-disulfide + NADH + H(+)</text>
        <dbReference type="Rhea" id="RHEA:18749"/>
        <dbReference type="Rhea" id="RHEA-COMP:10593"/>
        <dbReference type="Rhea" id="RHEA-COMP:10594"/>
        <dbReference type="ChEBI" id="CHEBI:15378"/>
        <dbReference type="ChEBI" id="CHEBI:29950"/>
        <dbReference type="ChEBI" id="CHEBI:50058"/>
        <dbReference type="ChEBI" id="CHEBI:57540"/>
        <dbReference type="ChEBI" id="CHEBI:57945"/>
        <dbReference type="EC" id="1.8.1.8"/>
    </reaction>
</comment>
<comment type="caution">
    <text evidence="18">Lacks conserved residue(s) required for the propagation of feature annotation.</text>
</comment>
<sequence precursor="true">MKFQASVGRRGRHAVSVGLALLVMFLAVPALAQQNIPQPDEAFKPTAEAVGPDKVRISWEIHEDTYLYRDKLGLSLVRPEGGAVAGQELPPGKKKYDEVFGKELRVFRDKATLTAELETLDGAREVTLEARYQGCADAGVCYPPQTKQLTVALPAASAGTGSSGGAATAAATSGARDLLPPEKAFKPSVTATGTDQVKAAWEVADGYYLYRDKLDLRVVKPEGLKVAGRELPPGKKKYDEVFDKELRIFRKEAALTANLARDGSGAQPVTVELRYQGCADAGVCYPPQTKQAALTLPAAGTAEAAAAGGDGGSGGPPASEQGQFAAALESGGILALGFFFLAGLGLAFTPCIFPMVPILSGIIVGAGGSEGAPGMTKARAFTLSLAYVLGVAITYAILGVIAGATGAAIQAALQNPWVIGAFAAVFVALALSMFGFYDLQLPSSLQTRIQQSQENLGRGSVTGTLVMGVLSALIVGPCVAPPLAGALLYIGQTGDMVLGGTSLFAMSLGMGVPLLVVGTTAGSVMPRAGTWMNAVKYVFGVLLLGVAIFLVSRIIPYAVSLFLWGLLLVVAAVYLGALDRLAPEASGWQRLWKGLGVVLLVLGTLELVGAVTGGEDPLDPLEGLVAAGGSVAAGGESGEEGLEFRRVQSMEELQAALDEAAAAGRPVMLDFYADWCIECVRYERSTFESPQVHEVLKGQDALLLQADVTQQNAADKALQRHFNIIGPPAIMFFDRDGQEIQSARIAGYKGAEEFVKHVRQVYGS</sequence>
<dbReference type="PANTHER" id="PTHR32234">
    <property type="entry name" value="THIOL:DISULFIDE INTERCHANGE PROTEIN DSBD"/>
    <property type="match status" value="1"/>
</dbReference>
<organism evidence="20 21">
    <name type="scientific">Thiohalorhabdus methylotrophus</name>
    <dbReference type="NCBI Taxonomy" id="3242694"/>
    <lineage>
        <taxon>Bacteria</taxon>
        <taxon>Pseudomonadati</taxon>
        <taxon>Pseudomonadota</taxon>
        <taxon>Gammaproteobacteria</taxon>
        <taxon>Thiohalorhabdales</taxon>
        <taxon>Thiohalorhabdaceae</taxon>
        <taxon>Thiohalorhabdus</taxon>
    </lineage>
</organism>
<dbReference type="Pfam" id="PF02683">
    <property type="entry name" value="DsbD_TM"/>
    <property type="match status" value="1"/>
</dbReference>
<feature type="transmembrane region" description="Helical" evidence="18">
    <location>
        <begin position="537"/>
        <end position="555"/>
    </location>
</feature>
<evidence type="ECO:0000256" key="15">
    <source>
        <dbReference type="ARBA" id="ARBA00023284"/>
    </source>
</evidence>
<feature type="domain" description="Thioredoxin" evidence="19">
    <location>
        <begin position="620"/>
        <end position="763"/>
    </location>
</feature>
<dbReference type="SUPFAM" id="SSF74863">
    <property type="entry name" value="Thiol:disulfide interchange protein DsbD, N-terminal domain (DsbD-alpha)"/>
    <property type="match status" value="2"/>
</dbReference>
<evidence type="ECO:0000256" key="17">
    <source>
        <dbReference type="ARBA" id="ARBA00047804"/>
    </source>
</evidence>
<evidence type="ECO:0000256" key="13">
    <source>
        <dbReference type="ARBA" id="ARBA00023136"/>
    </source>
</evidence>
<dbReference type="SUPFAM" id="SSF52833">
    <property type="entry name" value="Thioredoxin-like"/>
    <property type="match status" value="1"/>
</dbReference>
<evidence type="ECO:0000256" key="16">
    <source>
        <dbReference type="ARBA" id="ARBA00047388"/>
    </source>
</evidence>
<dbReference type="InterPro" id="IPR036929">
    <property type="entry name" value="DsbDN_sf"/>
</dbReference>
<dbReference type="NCBIfam" id="NF001419">
    <property type="entry name" value="PRK00293.1"/>
    <property type="match status" value="1"/>
</dbReference>
<keyword evidence="21" id="KW-1185">Reference proteome</keyword>
<keyword evidence="9 18" id="KW-0249">Electron transport</keyword>
<evidence type="ECO:0000313" key="20">
    <source>
        <dbReference type="EMBL" id="MFA9460106.1"/>
    </source>
</evidence>
<dbReference type="Gene3D" id="3.40.30.10">
    <property type="entry name" value="Glutaredoxin"/>
    <property type="match status" value="1"/>
</dbReference>
<keyword evidence="7 18" id="KW-0732">Signal</keyword>
<evidence type="ECO:0000256" key="7">
    <source>
        <dbReference type="ARBA" id="ARBA00022729"/>
    </source>
</evidence>
<keyword evidence="8 18" id="KW-0201">Cytochrome c-type biogenesis</keyword>
<evidence type="ECO:0000256" key="1">
    <source>
        <dbReference type="ARBA" id="ARBA00004429"/>
    </source>
</evidence>
<evidence type="ECO:0000256" key="4">
    <source>
        <dbReference type="ARBA" id="ARBA00022475"/>
    </source>
</evidence>
<name>A0ABV4TU49_9GAMM</name>
<keyword evidence="5 18" id="KW-0997">Cell inner membrane</keyword>
<dbReference type="InterPro" id="IPR028250">
    <property type="entry name" value="DsbDN"/>
</dbReference>
<dbReference type="GO" id="GO:0047134">
    <property type="term" value="F:protein-disulfide reductase [NAD(P)H] activity"/>
    <property type="evidence" value="ECO:0007669"/>
    <property type="project" value="UniProtKB-EC"/>
</dbReference>
<dbReference type="RefSeq" id="WP_373654894.1">
    <property type="nucleotide sequence ID" value="NZ_JBGUAW010000003.1"/>
</dbReference>
<evidence type="ECO:0000256" key="10">
    <source>
        <dbReference type="ARBA" id="ARBA00022989"/>
    </source>
</evidence>
<evidence type="ECO:0000256" key="3">
    <source>
        <dbReference type="ARBA" id="ARBA00022448"/>
    </source>
</evidence>
<keyword evidence="6 18" id="KW-0812">Transmembrane</keyword>
<reference evidence="20 21" key="1">
    <citation type="submission" date="2024-08" db="EMBL/GenBank/DDBJ databases">
        <title>Whole-genome sequencing of halo(alkali)philic microorganisms from hypersaline lakes.</title>
        <authorList>
            <person name="Sorokin D.Y."/>
            <person name="Merkel A.Y."/>
            <person name="Messina E."/>
            <person name="Yakimov M."/>
        </authorList>
    </citation>
    <scope>NUCLEOTIDE SEQUENCE [LARGE SCALE GENOMIC DNA]</scope>
    <source>
        <strain evidence="20 21">Cl-TMA</strain>
    </source>
</reference>
<evidence type="ECO:0000256" key="11">
    <source>
        <dbReference type="ARBA" id="ARBA00023002"/>
    </source>
</evidence>
<protein>
    <recommendedName>
        <fullName evidence="18">Thiol:disulfide interchange protein DsbD</fullName>
        <ecNumber evidence="18">1.8.1.8</ecNumber>
    </recommendedName>
    <alternativeName>
        <fullName evidence="18">Protein-disulfide reductase</fullName>
        <shortName evidence="18">Disulfide reductase</shortName>
    </alternativeName>
</protein>
<comment type="function">
    <text evidence="18">Required to facilitate the formation of correct disulfide bonds in some periplasmic proteins and for the assembly of the periplasmic c-type cytochromes. Acts by transferring electrons from cytoplasmic thioredoxin to the periplasm. This transfer involves a cascade of disulfide bond formation and reduction steps.</text>
</comment>
<dbReference type="InterPro" id="IPR013766">
    <property type="entry name" value="Thioredoxin_domain"/>
</dbReference>
<dbReference type="InterPro" id="IPR003834">
    <property type="entry name" value="Cyt_c_assmbl_TM_dom"/>
</dbReference>
<feature type="transmembrane region" description="Helical" evidence="18">
    <location>
        <begin position="503"/>
        <end position="525"/>
    </location>
</feature>
<evidence type="ECO:0000256" key="2">
    <source>
        <dbReference type="ARBA" id="ARBA00007241"/>
    </source>
</evidence>
<keyword evidence="12 18" id="KW-0520">NAD</keyword>
<feature type="chain" id="PRO_5044928295" description="Thiol:disulfide interchange protein DsbD" evidence="18">
    <location>
        <begin position="33"/>
        <end position="764"/>
    </location>
</feature>
<accession>A0ABV4TU49</accession>
<evidence type="ECO:0000256" key="8">
    <source>
        <dbReference type="ARBA" id="ARBA00022748"/>
    </source>
</evidence>
<dbReference type="Gene3D" id="2.60.40.1250">
    <property type="entry name" value="Thiol:disulfide interchange protein DsbD, N-terminal domain"/>
    <property type="match status" value="2"/>
</dbReference>
<dbReference type="PROSITE" id="PS51352">
    <property type="entry name" value="THIOREDOXIN_2"/>
    <property type="match status" value="1"/>
</dbReference>